<feature type="domain" description="PRD" evidence="2">
    <location>
        <begin position="168"/>
        <end position="278"/>
    </location>
</feature>
<dbReference type="InterPro" id="IPR036634">
    <property type="entry name" value="PRD_sf"/>
</dbReference>
<gene>
    <name evidence="3" type="ORF">WMO29_15020</name>
</gene>
<evidence type="ECO:0000313" key="4">
    <source>
        <dbReference type="Proteomes" id="UP001438008"/>
    </source>
</evidence>
<dbReference type="Gene3D" id="1.10.1790.10">
    <property type="entry name" value="PRD domain"/>
    <property type="match status" value="2"/>
</dbReference>
<dbReference type="SUPFAM" id="SSF50151">
    <property type="entry name" value="SacY-like RNA-binding domain"/>
    <property type="match status" value="1"/>
</dbReference>
<dbReference type="Pfam" id="PF00874">
    <property type="entry name" value="PRD"/>
    <property type="match status" value="2"/>
</dbReference>
<proteinExistence type="predicted"/>
<dbReference type="RefSeq" id="WP_349165345.1">
    <property type="nucleotide sequence ID" value="NZ_JBBMFE010000018.1"/>
</dbReference>
<keyword evidence="4" id="KW-1185">Reference proteome</keyword>
<dbReference type="Pfam" id="PF03123">
    <property type="entry name" value="CAT_RBD"/>
    <property type="match status" value="1"/>
</dbReference>
<protein>
    <submittedName>
        <fullName evidence="3">PRD domain-containing protein</fullName>
    </submittedName>
</protein>
<feature type="domain" description="PRD" evidence="2">
    <location>
        <begin position="61"/>
        <end position="166"/>
    </location>
</feature>
<keyword evidence="1" id="KW-0677">Repeat</keyword>
<dbReference type="InterPro" id="IPR004341">
    <property type="entry name" value="CAT_RNA-bd_dom"/>
</dbReference>
<comment type="caution">
    <text evidence="3">The sequence shown here is derived from an EMBL/GenBank/DDBJ whole genome shotgun (WGS) entry which is preliminary data.</text>
</comment>
<dbReference type="InterPro" id="IPR036650">
    <property type="entry name" value="CAT_RNA-bd_dom_sf"/>
</dbReference>
<dbReference type="PANTHER" id="PTHR30185:SF15">
    <property type="entry name" value="CRYPTIC BETA-GLUCOSIDE BGL OPERON ANTITERMINATOR"/>
    <property type="match status" value="1"/>
</dbReference>
<dbReference type="PANTHER" id="PTHR30185">
    <property type="entry name" value="CRYPTIC BETA-GLUCOSIDE BGL OPERON ANTITERMINATOR"/>
    <property type="match status" value="1"/>
</dbReference>
<dbReference type="InterPro" id="IPR011608">
    <property type="entry name" value="PRD"/>
</dbReference>
<evidence type="ECO:0000313" key="3">
    <source>
        <dbReference type="EMBL" id="MEQ2473784.1"/>
    </source>
</evidence>
<dbReference type="InterPro" id="IPR050661">
    <property type="entry name" value="BglG_antiterminators"/>
</dbReference>
<accession>A0ABV1FL50</accession>
<dbReference type="EMBL" id="JBBMFE010000018">
    <property type="protein sequence ID" value="MEQ2473784.1"/>
    <property type="molecule type" value="Genomic_DNA"/>
</dbReference>
<organism evidence="3 4">
    <name type="scientific">Laedolimicola intestinihominis</name>
    <dbReference type="NCBI Taxonomy" id="3133166"/>
    <lineage>
        <taxon>Bacteria</taxon>
        <taxon>Bacillati</taxon>
        <taxon>Bacillota</taxon>
        <taxon>Clostridia</taxon>
        <taxon>Lachnospirales</taxon>
        <taxon>Lachnospiraceae</taxon>
        <taxon>Laedolimicola</taxon>
    </lineage>
</organism>
<dbReference type="SUPFAM" id="SSF63520">
    <property type="entry name" value="PTS-regulatory domain, PRD"/>
    <property type="match status" value="2"/>
</dbReference>
<reference evidence="3 4" key="1">
    <citation type="submission" date="2024-03" db="EMBL/GenBank/DDBJ databases">
        <title>Human intestinal bacterial collection.</title>
        <authorList>
            <person name="Pauvert C."/>
            <person name="Hitch T.C.A."/>
            <person name="Clavel T."/>
        </authorList>
    </citation>
    <scope>NUCLEOTIDE SEQUENCE [LARGE SCALE GENOMIC DNA]</scope>
    <source>
        <strain evidence="3 4">CLA-AA-H132</strain>
    </source>
</reference>
<dbReference type="Proteomes" id="UP001438008">
    <property type="component" value="Unassembled WGS sequence"/>
</dbReference>
<dbReference type="PROSITE" id="PS51372">
    <property type="entry name" value="PRD_2"/>
    <property type="match status" value="2"/>
</dbReference>
<dbReference type="SMART" id="SM01061">
    <property type="entry name" value="CAT_RBD"/>
    <property type="match status" value="1"/>
</dbReference>
<evidence type="ECO:0000256" key="1">
    <source>
        <dbReference type="ARBA" id="ARBA00022737"/>
    </source>
</evidence>
<dbReference type="Gene3D" id="2.30.24.10">
    <property type="entry name" value="CAT RNA-binding domain"/>
    <property type="match status" value="1"/>
</dbReference>
<evidence type="ECO:0000259" key="2">
    <source>
        <dbReference type="PROSITE" id="PS51372"/>
    </source>
</evidence>
<sequence length="280" mass="33098">MKIVKKINNNVAIGRDQANREVVVFGKGIGFADGSYELTDLSRIDRTYYDIDPKYVGLLNEIPEHIFTLVSKLLEIAKGKLNMPLNPNLVFILADHIHFSIERYRKGIYLALPYSYELEYEYPEFTKVAKWFIKHVNQKMRVELEPGEVTSIVMHLINASENLQQEAQGEKLLDHVIRDVTDLVESSFQMQIDRSSFNYFRFKNHLKYFVQRRKKGEQFQDSNRELYLEMKKIYPEADACVAKIDRYLQCIFQEPCSEDELLYLMVHVNRLYTKEEFKNQ</sequence>
<name>A0ABV1FL50_9FIRM</name>